<dbReference type="EMBL" id="JAVRRT010000013">
    <property type="protein sequence ID" value="KAK5166451.1"/>
    <property type="molecule type" value="Genomic_DNA"/>
</dbReference>
<accession>A0AAV9P4C3</accession>
<evidence type="ECO:0000313" key="1">
    <source>
        <dbReference type="EMBL" id="KAK5166451.1"/>
    </source>
</evidence>
<keyword evidence="2" id="KW-1185">Reference proteome</keyword>
<proteinExistence type="predicted"/>
<gene>
    <name evidence="1" type="ORF">LTR77_007994</name>
</gene>
<dbReference type="Proteomes" id="UP001337655">
    <property type="component" value="Unassembled WGS sequence"/>
</dbReference>
<comment type="caution">
    <text evidence="1">The sequence shown here is derived from an EMBL/GenBank/DDBJ whole genome shotgun (WGS) entry which is preliminary data.</text>
</comment>
<sequence>MAEIFGAVAGGAGLVSLAVQLADCAVKLKSFCEQVEKAPRSLRRISRELNTLSLLLRQIDGLRIEHGSRDADALEECIELCRESTEDIVEATTSLEAVLARFRLAGRLYSALRMGDIKQLCADLERSKNSLMLAFQVFDHRTQVRMMHASNDREIQHGLALLKLGGAVSEIRSDIAMSSLQAAPPGAARRQLESSIPQVTDVVNTDLVRRPARSAPRRVPAGKKGTTYRFKLPSWFCDRVWLLSTCRAQGDWTLRLQTFRIRPYRDSPIVMYLRAGNVSMVRKMFDEGTASPYDMYDRGNCWVMSPLQIAAGSGSVELCNLLLIPGFPDRVEAIRAAFAELSVTVFNSYNPEVTVGERLIAQRFIEAGDITLACDRETFGPNLGWWCHVQFLDLVKQNTIFDAPFDAQSRFDYLVINCCWTVDPGMLTKEFKLSGSEDSLASLRTSRPSSQGISVLHLIASKMTEEQRLSPRARKVIWTPLLEKLLTVGADLHPTTSVNIWCWPHDWPPQHEGHILQVFKTWISALFHANVDLTQYGKTEALAWPKALVHCHRYRNDWRPDVTFRICGFTYGATPAEWSLMVQACQTFYLYIMQTAPGGWETSPYVPQAICWEPESCDTVDGTTWSKSHVAFEICRPHQLSKPWEFYPGRRSSRDDTDRCETWTPLRLLEPTLRRPRHRRRASEPVRVVSAHLPQTRESGSDWEWAHRIHLHYAEYDIYYCDLNMLRMNACWFRCWNTHVDEWIRLRQATCKA</sequence>
<name>A0AAV9P4C3_9PEZI</name>
<protein>
    <recommendedName>
        <fullName evidence="3">Fungal N-terminal domain-containing protein</fullName>
    </recommendedName>
</protein>
<dbReference type="RefSeq" id="XP_064656333.1">
    <property type="nucleotide sequence ID" value="XM_064805228.1"/>
</dbReference>
<dbReference type="GeneID" id="89929328"/>
<evidence type="ECO:0000313" key="2">
    <source>
        <dbReference type="Proteomes" id="UP001337655"/>
    </source>
</evidence>
<reference evidence="1 2" key="1">
    <citation type="submission" date="2023-08" db="EMBL/GenBank/DDBJ databases">
        <title>Black Yeasts Isolated from many extreme environments.</title>
        <authorList>
            <person name="Coleine C."/>
            <person name="Stajich J.E."/>
            <person name="Selbmann L."/>
        </authorList>
    </citation>
    <scope>NUCLEOTIDE SEQUENCE [LARGE SCALE GENOMIC DNA]</scope>
    <source>
        <strain evidence="1 2">CCFEE 5935</strain>
    </source>
</reference>
<evidence type="ECO:0008006" key="3">
    <source>
        <dbReference type="Google" id="ProtNLM"/>
    </source>
</evidence>
<organism evidence="1 2">
    <name type="scientific">Saxophila tyrrhenica</name>
    <dbReference type="NCBI Taxonomy" id="1690608"/>
    <lineage>
        <taxon>Eukaryota</taxon>
        <taxon>Fungi</taxon>
        <taxon>Dikarya</taxon>
        <taxon>Ascomycota</taxon>
        <taxon>Pezizomycotina</taxon>
        <taxon>Dothideomycetes</taxon>
        <taxon>Dothideomycetidae</taxon>
        <taxon>Mycosphaerellales</taxon>
        <taxon>Extremaceae</taxon>
        <taxon>Saxophila</taxon>
    </lineage>
</organism>
<dbReference type="AlphaFoldDB" id="A0AAV9P4C3"/>